<dbReference type="PROSITE" id="PS00022">
    <property type="entry name" value="EGF_1"/>
    <property type="match status" value="1"/>
</dbReference>
<feature type="transmembrane region" description="Helical" evidence="3">
    <location>
        <begin position="98"/>
        <end position="122"/>
    </location>
</feature>
<dbReference type="EMBL" id="CDMZ01000882">
    <property type="protein sequence ID" value="CUC09454.1"/>
    <property type="molecule type" value="Genomic_DNA"/>
</dbReference>
<evidence type="ECO:0000256" key="2">
    <source>
        <dbReference type="SAM" id="MobiDB-lite"/>
    </source>
</evidence>
<dbReference type="PROSITE" id="PS01186">
    <property type="entry name" value="EGF_2"/>
    <property type="match status" value="1"/>
</dbReference>
<sequence length="350" mass="37335">MSCSYCDPCINKFEQLDSCSVVPLSPPECGKEGAKHPVRATMKTHGLQRNEACEVSDDCAGNSFCDTKNAKQRQCKCLPGWSGRLCLRETSASHPVRVVAVSLALLIVLLIVSLWIVNFRCLRKRKAKARRKQAQKNEEGGGFLSCLFDSNAAAGSVVSSCTGRGRRGKRLGDGKEERGRELWKPGDEGGSAKDDPVDLEKSMGRLTRGGNLGRSQSTAVPLEDADDSDEGSSQLSDSSSGSSSGREGEGSLCRESPGGRDSGPDGRNEPCMSATRGRARETPGTPSLRSQAPTVRLGAGGNFQQKRARPLPSAFHVYGACGDENDDGDRGLGGMRPRPRSQPPCPEIPP</sequence>
<keyword evidence="3" id="KW-0472">Membrane</keyword>
<protein>
    <recommendedName>
        <fullName evidence="4">EGF-like domain-containing protein</fullName>
    </recommendedName>
</protein>
<feature type="compositionally biased region" description="Polar residues" evidence="2">
    <location>
        <begin position="284"/>
        <end position="293"/>
    </location>
</feature>
<name>A0A0K6S7E0_9ALVE</name>
<dbReference type="PROSITE" id="PS50026">
    <property type="entry name" value="EGF_3"/>
    <property type="match status" value="1"/>
</dbReference>
<keyword evidence="1" id="KW-1015">Disulfide bond</keyword>
<proteinExistence type="predicted"/>
<accession>A0A0K6S7E0</accession>
<feature type="compositionally biased region" description="Low complexity" evidence="2">
    <location>
        <begin position="231"/>
        <end position="256"/>
    </location>
</feature>
<feature type="compositionally biased region" description="Pro residues" evidence="2">
    <location>
        <begin position="340"/>
        <end position="350"/>
    </location>
</feature>
<feature type="compositionally biased region" description="Basic and acidic residues" evidence="2">
    <location>
        <begin position="170"/>
        <end position="203"/>
    </location>
</feature>
<dbReference type="AlphaFoldDB" id="A0A0K6S7E0"/>
<evidence type="ECO:0000313" key="5">
    <source>
        <dbReference type="EMBL" id="CUC09454.1"/>
    </source>
</evidence>
<keyword evidence="3" id="KW-0812">Transmembrane</keyword>
<gene>
    <name evidence="5" type="ORF">Cvel_4172.t2</name>
</gene>
<feature type="domain" description="EGF-like" evidence="4">
    <location>
        <begin position="49"/>
        <end position="87"/>
    </location>
</feature>
<reference evidence="5" key="1">
    <citation type="submission" date="2014-11" db="EMBL/GenBank/DDBJ databases">
        <title>Molecular phylogeny of cliff fern family Woodsiaceae with morphological implications.</title>
        <authorList>
            <person name="Shao Y.-Z."/>
            <person name="Wei R."/>
            <person name="Zhang X.-C."/>
        </authorList>
    </citation>
    <scope>NUCLEOTIDE SEQUENCE</scope>
</reference>
<feature type="region of interest" description="Disordered" evidence="2">
    <location>
        <begin position="158"/>
        <end position="350"/>
    </location>
</feature>
<organism evidence="5">
    <name type="scientific">Chromera velia CCMP2878</name>
    <dbReference type="NCBI Taxonomy" id="1169474"/>
    <lineage>
        <taxon>Eukaryota</taxon>
        <taxon>Sar</taxon>
        <taxon>Alveolata</taxon>
        <taxon>Colpodellida</taxon>
        <taxon>Chromeraceae</taxon>
        <taxon>Chromera</taxon>
    </lineage>
</organism>
<evidence type="ECO:0000256" key="3">
    <source>
        <dbReference type="SAM" id="Phobius"/>
    </source>
</evidence>
<evidence type="ECO:0000256" key="1">
    <source>
        <dbReference type="PROSITE-ProRule" id="PRU00076"/>
    </source>
</evidence>
<comment type="caution">
    <text evidence="1">Lacks conserved residue(s) required for the propagation of feature annotation.</text>
</comment>
<evidence type="ECO:0000259" key="4">
    <source>
        <dbReference type="PROSITE" id="PS50026"/>
    </source>
</evidence>
<feature type="disulfide bond" evidence="1">
    <location>
        <begin position="77"/>
        <end position="86"/>
    </location>
</feature>
<dbReference type="InterPro" id="IPR000742">
    <property type="entry name" value="EGF"/>
</dbReference>
<keyword evidence="3" id="KW-1133">Transmembrane helix</keyword>
<dbReference type="VEuPathDB" id="CryptoDB:Cvel_4172"/>
<keyword evidence="1" id="KW-0245">EGF-like domain</keyword>